<keyword evidence="1" id="KW-0808">Transferase</keyword>
<evidence type="ECO:0000313" key="2">
    <source>
        <dbReference type="Proteomes" id="UP000030151"/>
    </source>
</evidence>
<proteinExistence type="predicted"/>
<dbReference type="Proteomes" id="UP000030151">
    <property type="component" value="Unassembled WGS sequence"/>
</dbReference>
<accession>A0A014P6P4</accession>
<reference evidence="1 2" key="1">
    <citation type="submission" date="2014-02" db="EMBL/GenBank/DDBJ databases">
        <title>The genome sequence of the entomopathogenic fungus Metarhizium robertsii ARSEF 2575.</title>
        <authorList>
            <person name="Giuliano Garisto Donzelli B."/>
            <person name="Roe B.A."/>
            <person name="Macmil S.L."/>
            <person name="Krasnoff S.B."/>
            <person name="Gibson D.M."/>
        </authorList>
    </citation>
    <scope>NUCLEOTIDE SEQUENCE [LARGE SCALE GENOMIC DNA]</scope>
    <source>
        <strain evidence="1 2">ARSEF 2575</strain>
    </source>
</reference>
<evidence type="ECO:0000313" key="1">
    <source>
        <dbReference type="EMBL" id="EXU98235.1"/>
    </source>
</evidence>
<dbReference type="OrthoDB" id="2687876at2759"/>
<organism evidence="1 2">
    <name type="scientific">Metarhizium robertsii</name>
    <dbReference type="NCBI Taxonomy" id="568076"/>
    <lineage>
        <taxon>Eukaryota</taxon>
        <taxon>Fungi</taxon>
        <taxon>Dikarya</taxon>
        <taxon>Ascomycota</taxon>
        <taxon>Pezizomycotina</taxon>
        <taxon>Sordariomycetes</taxon>
        <taxon>Hypocreomycetidae</taxon>
        <taxon>Hypocreales</taxon>
        <taxon>Clavicipitaceae</taxon>
        <taxon>Metarhizium</taxon>
    </lineage>
</organism>
<dbReference type="Pfam" id="PF06293">
    <property type="entry name" value="Kdo"/>
    <property type="match status" value="1"/>
</dbReference>
<dbReference type="SUPFAM" id="SSF56112">
    <property type="entry name" value="Protein kinase-like (PK-like)"/>
    <property type="match status" value="1"/>
</dbReference>
<dbReference type="GO" id="GO:0016301">
    <property type="term" value="F:kinase activity"/>
    <property type="evidence" value="ECO:0007669"/>
    <property type="project" value="UniProtKB-KW"/>
</dbReference>
<dbReference type="InterPro" id="IPR011009">
    <property type="entry name" value="Kinase-like_dom_sf"/>
</dbReference>
<dbReference type="Gene3D" id="1.10.510.10">
    <property type="entry name" value="Transferase(Phosphotransferase) domain 1"/>
    <property type="match status" value="1"/>
</dbReference>
<gene>
    <name evidence="1" type="ORF">X797_008625</name>
</gene>
<dbReference type="EMBL" id="JELW01000028">
    <property type="protein sequence ID" value="EXU98235.1"/>
    <property type="molecule type" value="Genomic_DNA"/>
</dbReference>
<protein>
    <submittedName>
        <fullName evidence="1">Lipopolysaccharide kinase (Kdo/WaaP) family protein</fullName>
    </submittedName>
</protein>
<dbReference type="eggNOG" id="ENOG502S5YZ">
    <property type="taxonomic scope" value="Eukaryota"/>
</dbReference>
<dbReference type="AlphaFoldDB" id="A0A014P6P4"/>
<dbReference type="HOGENOM" id="CLU_064787_2_0_1"/>
<comment type="caution">
    <text evidence="1">The sequence shown here is derived from an EMBL/GenBank/DDBJ whole genome shotgun (WGS) entry which is preliminary data.</text>
</comment>
<name>A0A014P6P4_9HYPO</name>
<sequence>MAFRMLSMDFDTLGTSNSYFRILANTLVKYVVIAPGAMDASSLDDMPLNFVNILPPLPYDDDGWTTAYISRDYSSGELVTSLSASQLNGVTDLWHPNTIDFRQLQLLKPLTALVDECEWATLEPNPHGQNTTMIAKMARFSWEVAYIERETKIYALLEGTGIAPRFFGHIHEQGRTMGFLLEKVAGRHAGVDDLSICAAALGRLHALGISHGDCNRYNFIVGVDDKVTLIDFEHCIVGASREAMQADMDSLPDQLTEESGRGGGFRTVLDDEV</sequence>
<keyword evidence="1" id="KW-0418">Kinase</keyword>